<keyword evidence="3" id="KW-1185">Reference proteome</keyword>
<dbReference type="AlphaFoldDB" id="A0A7W7BQK8"/>
<evidence type="ECO:0000313" key="3">
    <source>
        <dbReference type="Proteomes" id="UP000573729"/>
    </source>
</evidence>
<protein>
    <recommendedName>
        <fullName evidence="1">Helix-turn-helix domain-containing protein</fullName>
    </recommendedName>
</protein>
<dbReference type="Pfam" id="PF12728">
    <property type="entry name" value="HTH_17"/>
    <property type="match status" value="1"/>
</dbReference>
<gene>
    <name evidence="2" type="ORF">BKA24_001701</name>
</gene>
<sequence length="62" mass="7053">MLDRLFTTTEVAAIARRHVVTVRLALEAGDLHGTQRVPRGRWLVAEPCLAAYLEGRRCDHRQ</sequence>
<dbReference type="Proteomes" id="UP000573729">
    <property type="component" value="Unassembled WGS sequence"/>
</dbReference>
<dbReference type="RefSeq" id="WP_184220917.1">
    <property type="nucleotide sequence ID" value="NZ_JACHMD010000001.1"/>
</dbReference>
<organism evidence="2 3">
    <name type="scientific">Microbacterium marinum</name>
    <dbReference type="NCBI Taxonomy" id="421115"/>
    <lineage>
        <taxon>Bacteria</taxon>
        <taxon>Bacillati</taxon>
        <taxon>Actinomycetota</taxon>
        <taxon>Actinomycetes</taxon>
        <taxon>Micrococcales</taxon>
        <taxon>Microbacteriaceae</taxon>
        <taxon>Microbacterium</taxon>
    </lineage>
</organism>
<dbReference type="EMBL" id="JACHMD010000001">
    <property type="protein sequence ID" value="MBB4666992.1"/>
    <property type="molecule type" value="Genomic_DNA"/>
</dbReference>
<comment type="caution">
    <text evidence="2">The sequence shown here is derived from an EMBL/GenBank/DDBJ whole genome shotgun (WGS) entry which is preliminary data.</text>
</comment>
<dbReference type="InterPro" id="IPR041657">
    <property type="entry name" value="HTH_17"/>
</dbReference>
<accession>A0A7W7BQK8</accession>
<evidence type="ECO:0000313" key="2">
    <source>
        <dbReference type="EMBL" id="MBB4666992.1"/>
    </source>
</evidence>
<proteinExistence type="predicted"/>
<evidence type="ECO:0000259" key="1">
    <source>
        <dbReference type="Pfam" id="PF12728"/>
    </source>
</evidence>
<name>A0A7W7BQK8_9MICO</name>
<feature type="domain" description="Helix-turn-helix" evidence="1">
    <location>
        <begin position="5"/>
        <end position="57"/>
    </location>
</feature>
<reference evidence="2 3" key="1">
    <citation type="submission" date="2020-08" db="EMBL/GenBank/DDBJ databases">
        <title>Sequencing the genomes of 1000 actinobacteria strains.</title>
        <authorList>
            <person name="Klenk H.-P."/>
        </authorList>
    </citation>
    <scope>NUCLEOTIDE SEQUENCE [LARGE SCALE GENOMIC DNA]</scope>
    <source>
        <strain evidence="2 3">DSM 24947</strain>
    </source>
</reference>